<gene>
    <name evidence="1" type="ORF">KDK_48270</name>
</gene>
<evidence type="ECO:0000313" key="2">
    <source>
        <dbReference type="Proteomes" id="UP000287188"/>
    </source>
</evidence>
<dbReference type="AlphaFoldDB" id="A0A402API5"/>
<dbReference type="Proteomes" id="UP000287188">
    <property type="component" value="Unassembled WGS sequence"/>
</dbReference>
<evidence type="ECO:0000313" key="1">
    <source>
        <dbReference type="EMBL" id="GCE21027.1"/>
    </source>
</evidence>
<accession>A0A402API5</accession>
<reference evidence="2" key="1">
    <citation type="submission" date="2018-12" db="EMBL/GenBank/DDBJ databases">
        <title>Tengunoibacter tsumagoiensis gen. nov., sp. nov., Dictyobacter kobayashii sp. nov., D. alpinus sp. nov., and D. joshuensis sp. nov. and description of Dictyobacteraceae fam. nov. within the order Ktedonobacterales isolated from Tengu-no-mugimeshi.</title>
        <authorList>
            <person name="Wang C.M."/>
            <person name="Zheng Y."/>
            <person name="Sakai Y."/>
            <person name="Toyoda A."/>
            <person name="Minakuchi Y."/>
            <person name="Abe K."/>
            <person name="Yokota A."/>
            <person name="Yabe S."/>
        </authorList>
    </citation>
    <scope>NUCLEOTIDE SEQUENCE [LARGE SCALE GENOMIC DNA]</scope>
    <source>
        <strain evidence="2">Uno11</strain>
    </source>
</reference>
<comment type="caution">
    <text evidence="1">The sequence shown here is derived from an EMBL/GenBank/DDBJ whole genome shotgun (WGS) entry which is preliminary data.</text>
</comment>
<sequence length="85" mass="9697">MRYQGKTRAVEQLLIFFGIKARMIEWFSLIVAQDFTLRGTGIEQQESARGGVSSEHREHGSLVIRGEVEKAVPTEKPIKALRKRE</sequence>
<proteinExistence type="predicted"/>
<keyword evidence="2" id="KW-1185">Reference proteome</keyword>
<organism evidence="1 2">
    <name type="scientific">Dictyobacter kobayashii</name>
    <dbReference type="NCBI Taxonomy" id="2014872"/>
    <lineage>
        <taxon>Bacteria</taxon>
        <taxon>Bacillati</taxon>
        <taxon>Chloroflexota</taxon>
        <taxon>Ktedonobacteria</taxon>
        <taxon>Ktedonobacterales</taxon>
        <taxon>Dictyobacteraceae</taxon>
        <taxon>Dictyobacter</taxon>
    </lineage>
</organism>
<protein>
    <submittedName>
        <fullName evidence="1">Uncharacterized protein</fullName>
    </submittedName>
</protein>
<dbReference type="EMBL" id="BIFS01000001">
    <property type="protein sequence ID" value="GCE21027.1"/>
    <property type="molecule type" value="Genomic_DNA"/>
</dbReference>
<name>A0A402API5_9CHLR</name>